<keyword evidence="4" id="KW-1185">Reference proteome</keyword>
<dbReference type="OrthoDB" id="9793489at2"/>
<dbReference type="Gene3D" id="3.40.710.10">
    <property type="entry name" value="DD-peptidase/beta-lactamase superfamily"/>
    <property type="match status" value="1"/>
</dbReference>
<feature type="domain" description="Beta-lactamase-related" evidence="2">
    <location>
        <begin position="31"/>
        <end position="321"/>
    </location>
</feature>
<organism evidence="3 4">
    <name type="scientific">Spirosoma pollinicola</name>
    <dbReference type="NCBI Taxonomy" id="2057025"/>
    <lineage>
        <taxon>Bacteria</taxon>
        <taxon>Pseudomonadati</taxon>
        <taxon>Bacteroidota</taxon>
        <taxon>Cytophagia</taxon>
        <taxon>Cytophagales</taxon>
        <taxon>Cytophagaceae</taxon>
        <taxon>Spirosoma</taxon>
    </lineage>
</organism>
<evidence type="ECO:0000256" key="1">
    <source>
        <dbReference type="SAM" id="SignalP"/>
    </source>
</evidence>
<name>A0A2K8ZAA7_9BACT</name>
<dbReference type="EMBL" id="CP025096">
    <property type="protein sequence ID" value="AUD06806.1"/>
    <property type="molecule type" value="Genomic_DNA"/>
</dbReference>
<dbReference type="PANTHER" id="PTHR46825">
    <property type="entry name" value="D-ALANYL-D-ALANINE-CARBOXYPEPTIDASE/ENDOPEPTIDASE AMPH"/>
    <property type="match status" value="1"/>
</dbReference>
<dbReference type="RefSeq" id="WP_100993341.1">
    <property type="nucleotide sequence ID" value="NZ_CP025096.1"/>
</dbReference>
<keyword evidence="1" id="KW-0732">Signal</keyword>
<dbReference type="AlphaFoldDB" id="A0A2K8ZAA7"/>
<reference evidence="3 4" key="1">
    <citation type="submission" date="2017-11" db="EMBL/GenBank/DDBJ databases">
        <title>Taxonomic description and genome sequences of Spirosoma HA7 sp. nov., isolated from pollen microhabitat of Corylus avellana.</title>
        <authorList>
            <person name="Ambika Manirajan B."/>
            <person name="Suarez C."/>
            <person name="Ratering S."/>
            <person name="Geissler-Plaum R."/>
            <person name="Cardinale M."/>
            <person name="Sylvia S."/>
        </authorList>
    </citation>
    <scope>NUCLEOTIDE SEQUENCE [LARGE SCALE GENOMIC DNA]</scope>
    <source>
        <strain evidence="3 4">HA7</strain>
    </source>
</reference>
<proteinExistence type="predicted"/>
<protein>
    <recommendedName>
        <fullName evidence="2">Beta-lactamase-related domain-containing protein</fullName>
    </recommendedName>
</protein>
<dbReference type="Proteomes" id="UP000232883">
    <property type="component" value="Chromosome"/>
</dbReference>
<dbReference type="InterPro" id="IPR050491">
    <property type="entry name" value="AmpC-like"/>
</dbReference>
<dbReference type="Pfam" id="PF00144">
    <property type="entry name" value="Beta-lactamase"/>
    <property type="match status" value="1"/>
</dbReference>
<dbReference type="PANTHER" id="PTHR46825:SF7">
    <property type="entry name" value="D-ALANYL-D-ALANINE CARBOXYPEPTIDASE"/>
    <property type="match status" value="1"/>
</dbReference>
<evidence type="ECO:0000313" key="4">
    <source>
        <dbReference type="Proteomes" id="UP000232883"/>
    </source>
</evidence>
<dbReference type="InterPro" id="IPR012338">
    <property type="entry name" value="Beta-lactam/transpept-like"/>
</dbReference>
<feature type="signal peptide" evidence="1">
    <location>
        <begin position="1"/>
        <end position="19"/>
    </location>
</feature>
<dbReference type="KEGG" id="spir:CWM47_36140"/>
<dbReference type="SUPFAM" id="SSF56601">
    <property type="entry name" value="beta-lactamase/transpeptidase-like"/>
    <property type="match status" value="1"/>
</dbReference>
<feature type="chain" id="PRO_5014733164" description="Beta-lactamase-related domain-containing protein" evidence="1">
    <location>
        <begin position="20"/>
        <end position="429"/>
    </location>
</feature>
<dbReference type="InterPro" id="IPR001466">
    <property type="entry name" value="Beta-lactam-related"/>
</dbReference>
<gene>
    <name evidence="3" type="ORF">CWM47_36140</name>
</gene>
<evidence type="ECO:0000313" key="3">
    <source>
        <dbReference type="EMBL" id="AUD06806.1"/>
    </source>
</evidence>
<evidence type="ECO:0000259" key="2">
    <source>
        <dbReference type="Pfam" id="PF00144"/>
    </source>
</evidence>
<sequence length="429" mass="48016">MIRVVIFFSLWLPPLFTSAQLTTSGLDSLFNRLAANQLAKGSIAITQNGELRYQRSVGSDQLAQTQFRVGSITKIFTAVLVYQLIEAHQLRLTDKLSRFFPDLANAHTITIAQLVGHRSGLASFTNNTDYDTWKDQPKTHAELLTMIKTQKPDFEPDARADYNNSNYLLLSYILEQLYRKPYKAIVTEKIIQPLALKHTYYGDHAGFQAQEAVSYKYVNQAWKADRAAYLDNFSGAGAILSTPGDLCQFITSLFSGRLISQQSLDTMKQMQDGYGKGLFPYGDALHPGYGHNGKTEGFAASLQYYPQSHLAIAYCTNGEVYPKAQILQHVFKACFGMADTLPTFKPIALTSPQLEPFTGRYGASSGMEVSNRLDSGKLLLSLKGQDFELTPIATNEFWNKAYGFFFRFANGGQQLMIHDVDAIYELTKR</sequence>
<accession>A0A2K8ZAA7</accession>